<keyword evidence="5" id="KW-0449">Lipoprotein</keyword>
<dbReference type="SUPFAM" id="SSF63829">
    <property type="entry name" value="Calcium-dependent phosphotriesterase"/>
    <property type="match status" value="1"/>
</dbReference>
<dbReference type="InterPro" id="IPR059026">
    <property type="entry name" value="LpqB_N"/>
</dbReference>
<evidence type="ECO:0000259" key="3">
    <source>
        <dbReference type="Pfam" id="PF10647"/>
    </source>
</evidence>
<proteinExistence type="predicted"/>
<dbReference type="InterPro" id="IPR018910">
    <property type="entry name" value="LpqB_C"/>
</dbReference>
<dbReference type="PROSITE" id="PS51257">
    <property type="entry name" value="PROKAR_LIPOPROTEIN"/>
    <property type="match status" value="1"/>
</dbReference>
<protein>
    <submittedName>
        <fullName evidence="5">Lipoprotein LpqB-like beta-propeller protein</fullName>
    </submittedName>
</protein>
<feature type="domain" description="Lipoprotein LpqB C-terminal" evidence="3">
    <location>
        <begin position="336"/>
        <end position="586"/>
    </location>
</feature>
<feature type="signal peptide" evidence="2">
    <location>
        <begin position="1"/>
        <end position="28"/>
    </location>
</feature>
<accession>A0A542DHI3</accession>
<gene>
    <name evidence="5" type="ORF">FB471_2280</name>
</gene>
<evidence type="ECO:0000313" key="6">
    <source>
        <dbReference type="Proteomes" id="UP000320876"/>
    </source>
</evidence>
<keyword evidence="6" id="KW-1185">Reference proteome</keyword>
<reference evidence="5 6" key="1">
    <citation type="submission" date="2019-06" db="EMBL/GenBank/DDBJ databases">
        <title>Sequencing the genomes of 1000 actinobacteria strains.</title>
        <authorList>
            <person name="Klenk H.-P."/>
        </authorList>
    </citation>
    <scope>NUCLEOTIDE SEQUENCE [LARGE SCALE GENOMIC DNA]</scope>
    <source>
        <strain evidence="5 6">DSM 45679</strain>
    </source>
</reference>
<feature type="domain" description="Lipoprotein LpqB N-terminal" evidence="4">
    <location>
        <begin position="52"/>
        <end position="176"/>
    </location>
</feature>
<feature type="region of interest" description="Disordered" evidence="1">
    <location>
        <begin position="333"/>
        <end position="352"/>
    </location>
</feature>
<dbReference type="Pfam" id="PF25976">
    <property type="entry name" value="LpqB_N"/>
    <property type="match status" value="1"/>
</dbReference>
<evidence type="ECO:0000256" key="1">
    <source>
        <dbReference type="SAM" id="MobiDB-lite"/>
    </source>
</evidence>
<dbReference type="Proteomes" id="UP000320876">
    <property type="component" value="Unassembled WGS sequence"/>
</dbReference>
<feature type="chain" id="PRO_5039693380" evidence="2">
    <location>
        <begin position="29"/>
        <end position="587"/>
    </location>
</feature>
<sequence length="587" mass="62398">MRPARGRGTRGVLAVLACLVLVGGCANVPEESQAEVVSGERLGQLQPDIPEPDASLDALTAVREFVSASARPINEHAAARVYLGQDVRKSWEPGRTLTIIEETFNTGYATAEERPTDPNEKVVVVSGTQIGKLGHDSAFLAARDSFRQEITVRKQGNGPWRIVDPPRTLVVTERDFADNYFRVPLYFFAPDTDALVPDLRYVVAKPQAKLPSRVADLLLDGPSDGLTGAVHNPLGDEAALDGTVSGQANGALLVPLTGVAGKSDEEKKRIAAQFVRSLQTVTSSRIRLLSDKTPLVPGQLDWRPSDLASYESSASPSSDLQGLVTLGGRVRSLEDGSPVRGPAGDGAYHAESGAQSLGGNQLAIVERIGDRARLRIGYLGEAAHLVDVEGKTLTRPTWWPNTDTNDASGELWTVVDGTRIARLVRDPNGGWVQQPVNAAELNALGPISGLRLSRDGTRAAVIAGGNLVVAAVVRSNGSVTLRSPRVLQAGTVENVVDVDWATQDMLVAATGSESMMVVRVPVDGLRRDKFNGSNLTAPVQAITAAPSRPIVVADASNEMWTASGDIGEVWRPHDSPRGSGARPFYPG</sequence>
<name>A0A542DHI3_AMYCI</name>
<keyword evidence="2" id="KW-0732">Signal</keyword>
<organism evidence="5 6">
    <name type="scientific">Amycolatopsis cihanbeyliensis</name>
    <dbReference type="NCBI Taxonomy" id="1128664"/>
    <lineage>
        <taxon>Bacteria</taxon>
        <taxon>Bacillati</taxon>
        <taxon>Actinomycetota</taxon>
        <taxon>Actinomycetes</taxon>
        <taxon>Pseudonocardiales</taxon>
        <taxon>Pseudonocardiaceae</taxon>
        <taxon>Amycolatopsis</taxon>
    </lineage>
</organism>
<evidence type="ECO:0000259" key="4">
    <source>
        <dbReference type="Pfam" id="PF25976"/>
    </source>
</evidence>
<dbReference type="EMBL" id="VFML01000001">
    <property type="protein sequence ID" value="TQJ02548.1"/>
    <property type="molecule type" value="Genomic_DNA"/>
</dbReference>
<dbReference type="Pfam" id="PF10647">
    <property type="entry name" value="Gmad1"/>
    <property type="match status" value="1"/>
</dbReference>
<evidence type="ECO:0000256" key="2">
    <source>
        <dbReference type="SAM" id="SignalP"/>
    </source>
</evidence>
<feature type="region of interest" description="Disordered" evidence="1">
    <location>
        <begin position="567"/>
        <end position="587"/>
    </location>
</feature>
<dbReference type="AlphaFoldDB" id="A0A542DHI3"/>
<evidence type="ECO:0000313" key="5">
    <source>
        <dbReference type="EMBL" id="TQJ02548.1"/>
    </source>
</evidence>
<comment type="caution">
    <text evidence="5">The sequence shown here is derived from an EMBL/GenBank/DDBJ whole genome shotgun (WGS) entry which is preliminary data.</text>
</comment>
<dbReference type="RefSeq" id="WP_246076350.1">
    <property type="nucleotide sequence ID" value="NZ_VFML01000001.1"/>
</dbReference>